<dbReference type="InterPro" id="IPR008250">
    <property type="entry name" value="ATPase_P-typ_transduc_dom_A_sf"/>
</dbReference>
<dbReference type="Pfam" id="PF08282">
    <property type="entry name" value="Hydrolase_3"/>
    <property type="match status" value="1"/>
</dbReference>
<dbReference type="InterPro" id="IPR036412">
    <property type="entry name" value="HAD-like_sf"/>
</dbReference>
<feature type="transmembrane region" description="Helical" evidence="9">
    <location>
        <begin position="700"/>
        <end position="719"/>
    </location>
</feature>
<dbReference type="Proteomes" id="UP000440694">
    <property type="component" value="Unassembled WGS sequence"/>
</dbReference>
<evidence type="ECO:0000256" key="4">
    <source>
        <dbReference type="ARBA" id="ARBA00022741"/>
    </source>
</evidence>
<dbReference type="Pfam" id="PF13246">
    <property type="entry name" value="Cation_ATPase"/>
    <property type="match status" value="1"/>
</dbReference>
<dbReference type="InterPro" id="IPR050510">
    <property type="entry name" value="Cation_transp_ATPase_P-type"/>
</dbReference>
<feature type="transmembrane region" description="Helical" evidence="9">
    <location>
        <begin position="841"/>
        <end position="858"/>
    </location>
</feature>
<reference evidence="11 12" key="1">
    <citation type="submission" date="2019-11" db="EMBL/GenBank/DDBJ databases">
        <title>Identification of a novel strain.</title>
        <authorList>
            <person name="Xu Q."/>
            <person name="Wang G."/>
        </authorList>
    </citation>
    <scope>NUCLEOTIDE SEQUENCE [LARGE SCALE GENOMIC DNA]</scope>
    <source>
        <strain evidence="12">xq</strain>
    </source>
</reference>
<dbReference type="PRINTS" id="PR00120">
    <property type="entry name" value="HATPASE"/>
</dbReference>
<dbReference type="InterPro" id="IPR044492">
    <property type="entry name" value="P_typ_ATPase_HD_dom"/>
</dbReference>
<keyword evidence="7 9" id="KW-1133">Transmembrane helix</keyword>
<evidence type="ECO:0000256" key="1">
    <source>
        <dbReference type="ARBA" id="ARBA00004141"/>
    </source>
</evidence>
<dbReference type="GO" id="GO:0036376">
    <property type="term" value="P:sodium ion export across plasma membrane"/>
    <property type="evidence" value="ECO:0007669"/>
    <property type="project" value="TreeGrafter"/>
</dbReference>
<dbReference type="InterPro" id="IPR001757">
    <property type="entry name" value="P_typ_ATPase"/>
</dbReference>
<protein>
    <submittedName>
        <fullName evidence="11">HAD-IC family P-type ATPase</fullName>
    </submittedName>
</protein>
<evidence type="ECO:0000256" key="9">
    <source>
        <dbReference type="SAM" id="Phobius"/>
    </source>
</evidence>
<dbReference type="InterPro" id="IPR018303">
    <property type="entry name" value="ATPase_P-typ_P_site"/>
</dbReference>
<evidence type="ECO:0000259" key="10">
    <source>
        <dbReference type="SMART" id="SM00831"/>
    </source>
</evidence>
<evidence type="ECO:0000256" key="5">
    <source>
        <dbReference type="ARBA" id="ARBA00022840"/>
    </source>
</evidence>
<organism evidence="11 12">
    <name type="scientific">Hyphomicrobium album</name>
    <dbReference type="NCBI Taxonomy" id="2665159"/>
    <lineage>
        <taxon>Bacteria</taxon>
        <taxon>Pseudomonadati</taxon>
        <taxon>Pseudomonadota</taxon>
        <taxon>Alphaproteobacteria</taxon>
        <taxon>Hyphomicrobiales</taxon>
        <taxon>Hyphomicrobiaceae</taxon>
        <taxon>Hyphomicrobium</taxon>
    </lineage>
</organism>
<keyword evidence="4" id="KW-0547">Nucleotide-binding</keyword>
<dbReference type="InterPro" id="IPR023298">
    <property type="entry name" value="ATPase_P-typ_TM_dom_sf"/>
</dbReference>
<dbReference type="SFLD" id="SFLDF00027">
    <property type="entry name" value="p-type_atpase"/>
    <property type="match status" value="1"/>
</dbReference>
<dbReference type="GO" id="GO:1990573">
    <property type="term" value="P:potassium ion import across plasma membrane"/>
    <property type="evidence" value="ECO:0007669"/>
    <property type="project" value="TreeGrafter"/>
</dbReference>
<dbReference type="AlphaFoldDB" id="A0A6I3KMT7"/>
<dbReference type="Gene3D" id="2.70.150.10">
    <property type="entry name" value="Calcium-transporting ATPase, cytoplasmic transduction domain A"/>
    <property type="match status" value="1"/>
</dbReference>
<dbReference type="Pfam" id="PF00122">
    <property type="entry name" value="E1-E2_ATPase"/>
    <property type="match status" value="1"/>
</dbReference>
<feature type="transmembrane region" description="Helical" evidence="9">
    <location>
        <begin position="42"/>
        <end position="75"/>
    </location>
</feature>
<dbReference type="SFLD" id="SFLDS00003">
    <property type="entry name" value="Haloacid_Dehalogenase"/>
    <property type="match status" value="1"/>
</dbReference>
<dbReference type="InterPro" id="IPR023214">
    <property type="entry name" value="HAD_sf"/>
</dbReference>
<dbReference type="PANTHER" id="PTHR43294">
    <property type="entry name" value="SODIUM/POTASSIUM-TRANSPORTING ATPASE SUBUNIT ALPHA"/>
    <property type="match status" value="1"/>
</dbReference>
<evidence type="ECO:0000256" key="3">
    <source>
        <dbReference type="ARBA" id="ARBA00022692"/>
    </source>
</evidence>
<dbReference type="SUPFAM" id="SSF56784">
    <property type="entry name" value="HAD-like"/>
    <property type="match status" value="1"/>
</dbReference>
<dbReference type="GO" id="GO:0005391">
    <property type="term" value="F:P-type sodium:potassium-exchanging transporter activity"/>
    <property type="evidence" value="ECO:0007669"/>
    <property type="project" value="TreeGrafter"/>
</dbReference>
<dbReference type="SUPFAM" id="SSF81665">
    <property type="entry name" value="Calcium ATPase, transmembrane domain M"/>
    <property type="match status" value="1"/>
</dbReference>
<proteinExistence type="inferred from homology"/>
<comment type="subcellular location">
    <subcellularLocation>
        <location evidence="1">Membrane</location>
        <topology evidence="1">Multi-pass membrane protein</topology>
    </subcellularLocation>
</comment>
<dbReference type="SFLD" id="SFLDG00002">
    <property type="entry name" value="C1.7:_P-type_atpase_like"/>
    <property type="match status" value="1"/>
</dbReference>
<dbReference type="GO" id="GO:0030007">
    <property type="term" value="P:intracellular potassium ion homeostasis"/>
    <property type="evidence" value="ECO:0007669"/>
    <property type="project" value="TreeGrafter"/>
</dbReference>
<feature type="transmembrane region" description="Helical" evidence="9">
    <location>
        <begin position="225"/>
        <end position="246"/>
    </location>
</feature>
<dbReference type="NCBIfam" id="TIGR01494">
    <property type="entry name" value="ATPase_P-type"/>
    <property type="match status" value="2"/>
</dbReference>
<dbReference type="Gene3D" id="3.40.50.1000">
    <property type="entry name" value="HAD superfamily/HAD-like"/>
    <property type="match status" value="1"/>
</dbReference>
<dbReference type="Pfam" id="PF00689">
    <property type="entry name" value="Cation_ATPase_C"/>
    <property type="match status" value="1"/>
</dbReference>
<dbReference type="PRINTS" id="PR00119">
    <property type="entry name" value="CATATPASE"/>
</dbReference>
<dbReference type="GO" id="GO:0016887">
    <property type="term" value="F:ATP hydrolysis activity"/>
    <property type="evidence" value="ECO:0007669"/>
    <property type="project" value="InterPro"/>
</dbReference>
<name>A0A6I3KMT7_9HYPH</name>
<evidence type="ECO:0000313" key="12">
    <source>
        <dbReference type="Proteomes" id="UP000440694"/>
    </source>
</evidence>
<keyword evidence="5" id="KW-0067">ATP-binding</keyword>
<dbReference type="GO" id="GO:1902600">
    <property type="term" value="P:proton transmembrane transport"/>
    <property type="evidence" value="ECO:0007669"/>
    <property type="project" value="TreeGrafter"/>
</dbReference>
<evidence type="ECO:0000256" key="8">
    <source>
        <dbReference type="ARBA" id="ARBA00023136"/>
    </source>
</evidence>
<dbReference type="PANTHER" id="PTHR43294:SF20">
    <property type="entry name" value="P-TYPE ATPASE"/>
    <property type="match status" value="1"/>
</dbReference>
<sequence>MPTGLSDERAADLLQKFGHNELPAAARKGLLARAAAQIANPLIYVLLCSAAISALLGHAVDTAIILAVVSINAAIGMVQEGRAEQALAAIRNLISARASVRRDGRRIIIPASEVVPGDVLLLEAGDRVAADGLLIRARNMSIDESILTGESVPVSKVSSSAHEDTFAGEESLVFSGTLVAAGQGTVLVKATGIGTRLGRITTLLERVEELETPLIRQMNVFARRVTGVILAVSSLALTYAWLIGGYPLTEAFMIVVSMAVAGIPEALPAVTTITMAVGVQRMAKRHAILRRLPAIETLGCVSTICSDKTGTLTKNEMTVSRLATAGVCFQVGGVGYEPRGGFTLDGLDVDPDADPTLLQLLRAAALCNDAALRETDHGWVVDGDPLEGALLVAAIKAGLSIDNLQRSTPRLDEIPFDTAHRYMASLHRCPDGAACLYVKGAPERILDMCSRQRTADGPAAIDRAYWRKAVEQLAATGFRVIAVASKPTLEKGRLAFADVDDLVVEGLIGLIDPPREEAIAAIAQCRSAGIAVKMITGDHVGTAAAIARELGLDVRQPAVAGELIDALDDDALRRLVAEANVFARATPEHKLRLVQALQARGDVVVMTGDGVNDAPALKRADVGVAMGRNGTEAAKEAAEMVLVDDNFASIVAAVREGRAVYDNLKKVIGWTMPTNGGEAMIIVLALAFGLTLPITPVQVLWINTVTAVGLGLVLAFEPAEPDIMQRGPRAGNEQLLSGFLIWRVLLVSALFAIGAFGVFEWALHWGYGLDAARTMVVNAIVIMEIAYLFSVRYLSSTSLTLRGALGTPAVLLGVGCVSALQVAFTYVPFMNELFDTRPVPLGPGLAILAVGVALFFILELEKRVQRQYGDFIERCLAMAEPPLRGWRRSIQRSAARLRRRLG</sequence>
<evidence type="ECO:0000256" key="7">
    <source>
        <dbReference type="ARBA" id="ARBA00022989"/>
    </source>
</evidence>
<feature type="transmembrane region" description="Helical" evidence="9">
    <location>
        <begin position="740"/>
        <end position="763"/>
    </location>
</feature>
<dbReference type="SMART" id="SM00831">
    <property type="entry name" value="Cation_ATPase_N"/>
    <property type="match status" value="1"/>
</dbReference>
<dbReference type="EMBL" id="WMBQ01000002">
    <property type="protein sequence ID" value="MTD95769.1"/>
    <property type="molecule type" value="Genomic_DNA"/>
</dbReference>
<gene>
    <name evidence="11" type="ORF">GIW81_15630</name>
</gene>
<evidence type="ECO:0000256" key="6">
    <source>
        <dbReference type="ARBA" id="ARBA00022967"/>
    </source>
</evidence>
<comment type="similarity">
    <text evidence="2">Belongs to the cation transport ATPase (P-type) (TC 3.A.3) family. Type IIA subfamily.</text>
</comment>
<dbReference type="Gene3D" id="3.40.1110.10">
    <property type="entry name" value="Calcium-transporting ATPase, cytoplasmic domain N"/>
    <property type="match status" value="1"/>
</dbReference>
<dbReference type="GO" id="GO:0005886">
    <property type="term" value="C:plasma membrane"/>
    <property type="evidence" value="ECO:0007669"/>
    <property type="project" value="TreeGrafter"/>
</dbReference>
<keyword evidence="8 9" id="KW-0472">Membrane</keyword>
<dbReference type="GO" id="GO:0005524">
    <property type="term" value="F:ATP binding"/>
    <property type="evidence" value="ECO:0007669"/>
    <property type="project" value="UniProtKB-KW"/>
</dbReference>
<dbReference type="InterPro" id="IPR006068">
    <property type="entry name" value="ATPase_P-typ_cation-transptr_C"/>
</dbReference>
<comment type="caution">
    <text evidence="11">The sequence shown here is derived from an EMBL/GenBank/DDBJ whole genome shotgun (WGS) entry which is preliminary data.</text>
</comment>
<keyword evidence="3 9" id="KW-0812">Transmembrane</keyword>
<feature type="transmembrane region" description="Helical" evidence="9">
    <location>
        <begin position="775"/>
        <end position="794"/>
    </location>
</feature>
<keyword evidence="12" id="KW-1185">Reference proteome</keyword>
<dbReference type="PROSITE" id="PS00154">
    <property type="entry name" value="ATPASE_E1_E2"/>
    <property type="match status" value="1"/>
</dbReference>
<dbReference type="InterPro" id="IPR004014">
    <property type="entry name" value="ATPase_P-typ_cation-transptr_N"/>
</dbReference>
<evidence type="ECO:0000313" key="11">
    <source>
        <dbReference type="EMBL" id="MTD95769.1"/>
    </source>
</evidence>
<dbReference type="InterPro" id="IPR059000">
    <property type="entry name" value="ATPase_P-type_domA"/>
</dbReference>
<feature type="domain" description="Cation-transporting P-type ATPase N-terminal" evidence="10">
    <location>
        <begin position="1"/>
        <end position="58"/>
    </location>
</feature>
<feature type="transmembrane region" description="Helical" evidence="9">
    <location>
        <begin position="675"/>
        <end position="694"/>
    </location>
</feature>
<dbReference type="RefSeq" id="WP_154740274.1">
    <property type="nucleotide sequence ID" value="NZ_WMBQ01000002.1"/>
</dbReference>
<keyword evidence="6" id="KW-1278">Translocase</keyword>
<accession>A0A6I3KMT7</accession>
<dbReference type="SUPFAM" id="SSF81660">
    <property type="entry name" value="Metal cation-transporting ATPase, ATP-binding domain N"/>
    <property type="match status" value="1"/>
</dbReference>
<feature type="transmembrane region" description="Helical" evidence="9">
    <location>
        <begin position="252"/>
        <end position="279"/>
    </location>
</feature>
<evidence type="ECO:0000256" key="2">
    <source>
        <dbReference type="ARBA" id="ARBA00005675"/>
    </source>
</evidence>
<dbReference type="Pfam" id="PF00690">
    <property type="entry name" value="Cation_ATPase_N"/>
    <property type="match status" value="1"/>
</dbReference>
<dbReference type="Gene3D" id="1.20.1110.10">
    <property type="entry name" value="Calcium-transporting ATPase, transmembrane domain"/>
    <property type="match status" value="1"/>
</dbReference>
<feature type="transmembrane region" description="Helical" evidence="9">
    <location>
        <begin position="806"/>
        <end position="829"/>
    </location>
</feature>
<dbReference type="SUPFAM" id="SSF81653">
    <property type="entry name" value="Calcium ATPase, transduction domain A"/>
    <property type="match status" value="1"/>
</dbReference>
<dbReference type="GO" id="GO:0006883">
    <property type="term" value="P:intracellular sodium ion homeostasis"/>
    <property type="evidence" value="ECO:0007669"/>
    <property type="project" value="TreeGrafter"/>
</dbReference>
<dbReference type="InterPro" id="IPR023299">
    <property type="entry name" value="ATPase_P-typ_cyto_dom_N"/>
</dbReference>